<proteinExistence type="predicted"/>
<dbReference type="InterPro" id="IPR044741">
    <property type="entry name" value="NsLTP-like"/>
</dbReference>
<accession>A0AAF0XDP3</accession>
<evidence type="ECO:0000259" key="2">
    <source>
        <dbReference type="Pfam" id="PF14368"/>
    </source>
</evidence>
<dbReference type="CDD" id="cd04660">
    <property type="entry name" value="nsLTP_like"/>
    <property type="match status" value="1"/>
</dbReference>
<dbReference type="PANTHER" id="PTHR33286:SF54">
    <property type="entry name" value="BIFUNCTIONAL INHIBITOR_LIPID-TRANSFER PROTEIN_SEED STORAGE 2S ALBUMIN SUPERFAMILY PROTEIN"/>
    <property type="match status" value="1"/>
</dbReference>
<dbReference type="InterPro" id="IPR016140">
    <property type="entry name" value="Bifunc_inhib/LTP/seed_store"/>
</dbReference>
<dbReference type="SUPFAM" id="SSF47699">
    <property type="entry name" value="Bifunctional inhibitor/lipid-transfer protein/seed storage 2S albumin"/>
    <property type="match status" value="1"/>
</dbReference>
<reference evidence="3" key="1">
    <citation type="journal article" date="2016" name="Nat. Genet.">
        <title>A high-quality carrot genome assembly provides new insights into carotenoid accumulation and asterid genome evolution.</title>
        <authorList>
            <person name="Iorizzo M."/>
            <person name="Ellison S."/>
            <person name="Senalik D."/>
            <person name="Zeng P."/>
            <person name="Satapoomin P."/>
            <person name="Huang J."/>
            <person name="Bowman M."/>
            <person name="Iovene M."/>
            <person name="Sanseverino W."/>
            <person name="Cavagnaro P."/>
            <person name="Yildiz M."/>
            <person name="Macko-Podgorni A."/>
            <person name="Moranska E."/>
            <person name="Grzebelus E."/>
            <person name="Grzebelus D."/>
            <person name="Ashrafi H."/>
            <person name="Zheng Z."/>
            <person name="Cheng S."/>
            <person name="Spooner D."/>
            <person name="Van Deynze A."/>
            <person name="Simon P."/>
        </authorList>
    </citation>
    <scope>NUCLEOTIDE SEQUENCE</scope>
    <source>
        <tissue evidence="3">Leaf</tissue>
    </source>
</reference>
<organism evidence="3 4">
    <name type="scientific">Daucus carota subsp. sativus</name>
    <name type="common">Carrot</name>
    <dbReference type="NCBI Taxonomy" id="79200"/>
    <lineage>
        <taxon>Eukaryota</taxon>
        <taxon>Viridiplantae</taxon>
        <taxon>Streptophyta</taxon>
        <taxon>Embryophyta</taxon>
        <taxon>Tracheophyta</taxon>
        <taxon>Spermatophyta</taxon>
        <taxon>Magnoliopsida</taxon>
        <taxon>eudicotyledons</taxon>
        <taxon>Gunneridae</taxon>
        <taxon>Pentapetalae</taxon>
        <taxon>asterids</taxon>
        <taxon>campanulids</taxon>
        <taxon>Apiales</taxon>
        <taxon>Apiaceae</taxon>
        <taxon>Apioideae</taxon>
        <taxon>Scandiceae</taxon>
        <taxon>Daucinae</taxon>
        <taxon>Daucus</taxon>
        <taxon>Daucus sect. Daucus</taxon>
    </lineage>
</organism>
<reference evidence="3" key="2">
    <citation type="submission" date="2022-03" db="EMBL/GenBank/DDBJ databases">
        <title>Draft title - Genomic analysis of global carrot germplasm unveils the trajectory of domestication and the origin of high carotenoid orange carrot.</title>
        <authorList>
            <person name="Iorizzo M."/>
            <person name="Ellison S."/>
            <person name="Senalik D."/>
            <person name="Macko-Podgorni A."/>
            <person name="Grzebelus D."/>
            <person name="Bostan H."/>
            <person name="Rolling W."/>
            <person name="Curaba J."/>
            <person name="Simon P."/>
        </authorList>
    </citation>
    <scope>NUCLEOTIDE SEQUENCE</scope>
    <source>
        <tissue evidence="3">Leaf</tissue>
    </source>
</reference>
<dbReference type="AlphaFoldDB" id="A0AAF0XDP3"/>
<dbReference type="Gene3D" id="1.10.110.10">
    <property type="entry name" value="Plant lipid-transfer and hydrophobic proteins"/>
    <property type="match status" value="1"/>
</dbReference>
<protein>
    <recommendedName>
        <fullName evidence="2">Bifunctional inhibitor/plant lipid transfer protein/seed storage helical domain-containing protein</fullName>
    </recommendedName>
</protein>
<dbReference type="EMBL" id="CP093348">
    <property type="protein sequence ID" value="WOH04411.1"/>
    <property type="molecule type" value="Genomic_DNA"/>
</dbReference>
<name>A0AAF0XDP3_DAUCS</name>
<evidence type="ECO:0000256" key="1">
    <source>
        <dbReference type="SAM" id="SignalP"/>
    </source>
</evidence>
<keyword evidence="1" id="KW-0732">Signal</keyword>
<dbReference type="InterPro" id="IPR036312">
    <property type="entry name" value="Bifun_inhib/LTP/seed_sf"/>
</dbReference>
<gene>
    <name evidence="3" type="ORF">DCAR_0623820</name>
</gene>
<keyword evidence="4" id="KW-1185">Reference proteome</keyword>
<dbReference type="KEGG" id="dcr:108227008"/>
<feature type="chain" id="PRO_5041905850" description="Bifunctional inhibitor/plant lipid transfer protein/seed storage helical domain-containing protein" evidence="1">
    <location>
        <begin position="23"/>
        <end position="111"/>
    </location>
</feature>
<dbReference type="Proteomes" id="UP000077755">
    <property type="component" value="Chromosome 6"/>
</dbReference>
<dbReference type="Pfam" id="PF14368">
    <property type="entry name" value="LTP_2"/>
    <property type="match status" value="1"/>
</dbReference>
<evidence type="ECO:0000313" key="4">
    <source>
        <dbReference type="Proteomes" id="UP000077755"/>
    </source>
</evidence>
<feature type="signal peptide" evidence="1">
    <location>
        <begin position="1"/>
        <end position="22"/>
    </location>
</feature>
<feature type="domain" description="Bifunctional inhibitor/plant lipid transfer protein/seed storage helical" evidence="2">
    <location>
        <begin position="23"/>
        <end position="105"/>
    </location>
</feature>
<sequence length="111" mass="11894">MAIHSHHSKVFLVLCCITLLFGDHNQVSGQCQGDIQGLMQQCARYVQKSGPEAAPSKECCDVVKNVDLACVCQHVTDQVEKIISMEKAVAMANSCGKALAHGTKCGSYTVP</sequence>
<dbReference type="PANTHER" id="PTHR33286">
    <property type="entry name" value="BIFUNCTIONAL INHIBITOR/LIPID-TRANSFER PROTEIN/SEED STORAGE 2S ALBUMIN SUPERFAMILY PROTEIN"/>
    <property type="match status" value="1"/>
</dbReference>
<evidence type="ECO:0000313" key="3">
    <source>
        <dbReference type="EMBL" id="WOH04411.1"/>
    </source>
</evidence>